<sequence>MAVAQRALSTDGAAAYLDMPPATLAYWRSIGVGPKWFKLGRRVRYDRADLDSYIDVQREASQHGRQL</sequence>
<dbReference type="InterPro" id="IPR041657">
    <property type="entry name" value="HTH_17"/>
</dbReference>
<organism evidence="2 3">
    <name type="scientific">Microbacterium laevaniformans</name>
    <dbReference type="NCBI Taxonomy" id="36807"/>
    <lineage>
        <taxon>Bacteria</taxon>
        <taxon>Bacillati</taxon>
        <taxon>Actinomycetota</taxon>
        <taxon>Actinomycetes</taxon>
        <taxon>Micrococcales</taxon>
        <taxon>Microbacteriaceae</taxon>
        <taxon>Microbacterium</taxon>
    </lineage>
</organism>
<feature type="domain" description="Helix-turn-helix" evidence="1">
    <location>
        <begin position="8"/>
        <end position="55"/>
    </location>
</feature>
<dbReference type="RefSeq" id="WP_061681382.1">
    <property type="nucleotide sequence ID" value="NZ_BAABEE010000001.1"/>
</dbReference>
<evidence type="ECO:0000313" key="2">
    <source>
        <dbReference type="EMBL" id="KXZ61646.1"/>
    </source>
</evidence>
<dbReference type="EMBL" id="LRAD01000015">
    <property type="protein sequence ID" value="KXZ61646.1"/>
    <property type="molecule type" value="Genomic_DNA"/>
</dbReference>
<dbReference type="InterPro" id="IPR009061">
    <property type="entry name" value="DNA-bd_dom_put_sf"/>
</dbReference>
<comment type="caution">
    <text evidence="2">The sequence shown here is derived from an EMBL/GenBank/DDBJ whole genome shotgun (WGS) entry which is preliminary data.</text>
</comment>
<dbReference type="STRING" id="36807.Mlaev_00342"/>
<evidence type="ECO:0000313" key="3">
    <source>
        <dbReference type="Proteomes" id="UP000075357"/>
    </source>
</evidence>
<dbReference type="AlphaFoldDB" id="A0A150HHP1"/>
<name>A0A150HHP1_9MICO</name>
<accession>A0A150HHP1</accession>
<dbReference type="PATRIC" id="fig|36807.3.peg.358"/>
<reference evidence="2 3" key="1">
    <citation type="submission" date="2016-01" db="EMBL/GenBank/DDBJ databases">
        <title>Draft genome sequences of Microbacterium laevaniformans LCDC 91-0039 and the type strain of Microbacterium hominis LCDC 84-209.</title>
        <authorList>
            <person name="Bernier A.-M."/>
            <person name="Bernard K."/>
        </authorList>
    </citation>
    <scope>NUCLEOTIDE SEQUENCE [LARGE SCALE GENOMIC DNA]</scope>
    <source>
        <strain evidence="2 3">LCDC 91-0039</strain>
    </source>
</reference>
<keyword evidence="3" id="KW-1185">Reference proteome</keyword>
<dbReference type="Pfam" id="PF12728">
    <property type="entry name" value="HTH_17"/>
    <property type="match status" value="1"/>
</dbReference>
<dbReference type="Proteomes" id="UP000075357">
    <property type="component" value="Unassembled WGS sequence"/>
</dbReference>
<protein>
    <submittedName>
        <fullName evidence="2">Helix-turn-helix domain protein</fullName>
    </submittedName>
</protein>
<gene>
    <name evidence="2" type="ORF">Mlaev_00342</name>
</gene>
<evidence type="ECO:0000259" key="1">
    <source>
        <dbReference type="Pfam" id="PF12728"/>
    </source>
</evidence>
<proteinExistence type="predicted"/>
<dbReference type="SUPFAM" id="SSF46955">
    <property type="entry name" value="Putative DNA-binding domain"/>
    <property type="match status" value="1"/>
</dbReference>